<gene>
    <name evidence="2" type="ORF">H5410_051515</name>
</gene>
<dbReference type="Proteomes" id="UP000824120">
    <property type="component" value="Chromosome 10"/>
</dbReference>
<feature type="compositionally biased region" description="Basic and acidic residues" evidence="1">
    <location>
        <begin position="44"/>
        <end position="59"/>
    </location>
</feature>
<evidence type="ECO:0000313" key="3">
    <source>
        <dbReference type="Proteomes" id="UP000824120"/>
    </source>
</evidence>
<dbReference type="AlphaFoldDB" id="A0A9J5X177"/>
<keyword evidence="3" id="KW-1185">Reference proteome</keyword>
<protein>
    <submittedName>
        <fullName evidence="2">Uncharacterized protein</fullName>
    </submittedName>
</protein>
<organism evidence="2 3">
    <name type="scientific">Solanum commersonii</name>
    <name type="common">Commerson's wild potato</name>
    <name type="synonym">Commerson's nightshade</name>
    <dbReference type="NCBI Taxonomy" id="4109"/>
    <lineage>
        <taxon>Eukaryota</taxon>
        <taxon>Viridiplantae</taxon>
        <taxon>Streptophyta</taxon>
        <taxon>Embryophyta</taxon>
        <taxon>Tracheophyta</taxon>
        <taxon>Spermatophyta</taxon>
        <taxon>Magnoliopsida</taxon>
        <taxon>eudicotyledons</taxon>
        <taxon>Gunneridae</taxon>
        <taxon>Pentapetalae</taxon>
        <taxon>asterids</taxon>
        <taxon>lamiids</taxon>
        <taxon>Solanales</taxon>
        <taxon>Solanaceae</taxon>
        <taxon>Solanoideae</taxon>
        <taxon>Solaneae</taxon>
        <taxon>Solanum</taxon>
    </lineage>
</organism>
<comment type="caution">
    <text evidence="2">The sequence shown here is derived from an EMBL/GenBank/DDBJ whole genome shotgun (WGS) entry which is preliminary data.</text>
</comment>
<accession>A0A9J5X177</accession>
<evidence type="ECO:0000313" key="2">
    <source>
        <dbReference type="EMBL" id="KAG5580888.1"/>
    </source>
</evidence>
<feature type="region of interest" description="Disordered" evidence="1">
    <location>
        <begin position="42"/>
        <end position="81"/>
    </location>
</feature>
<name>A0A9J5X177_SOLCO</name>
<sequence>MPVVFLISLSSQAKKPRKPHIFTSISFPVAMSQSLQAEKVVLTAKEDEKSGSSESKKSSESASMEAQTGETRKTPAAGAGLQNPFDFSAMTGLLNEHICHYTK</sequence>
<proteinExistence type="predicted"/>
<dbReference type="EMBL" id="JACXVP010000010">
    <property type="protein sequence ID" value="KAG5580888.1"/>
    <property type="molecule type" value="Genomic_DNA"/>
</dbReference>
<reference evidence="2 3" key="1">
    <citation type="submission" date="2020-09" db="EMBL/GenBank/DDBJ databases">
        <title>De no assembly of potato wild relative species, Solanum commersonii.</title>
        <authorList>
            <person name="Cho K."/>
        </authorList>
    </citation>
    <scope>NUCLEOTIDE SEQUENCE [LARGE SCALE GENOMIC DNA]</scope>
    <source>
        <strain evidence="2">LZ3.2</strain>
        <tissue evidence="2">Leaf</tissue>
    </source>
</reference>
<evidence type="ECO:0000256" key="1">
    <source>
        <dbReference type="SAM" id="MobiDB-lite"/>
    </source>
</evidence>